<dbReference type="RefSeq" id="WP_215872431.1">
    <property type="nucleotide sequence ID" value="NZ_JAAXYO010000012.1"/>
</dbReference>
<dbReference type="InterPro" id="IPR015946">
    <property type="entry name" value="KH_dom-like_a/b"/>
</dbReference>
<keyword evidence="2" id="KW-0963">Cytoplasm</keyword>
<evidence type="ECO:0000313" key="3">
    <source>
        <dbReference type="EMBL" id="MBU2786631.1"/>
    </source>
</evidence>
<name>A0AAE2YM83_9PROT</name>
<comment type="subunit">
    <text evidence="2">Monomer. Binds 30S ribosomal subunits, but not 50S ribosomal subunits or 70S ribosomes.</text>
</comment>
<dbReference type="EMBL" id="JAAXYO010000012">
    <property type="protein sequence ID" value="MBU2786631.1"/>
    <property type="molecule type" value="Genomic_DNA"/>
</dbReference>
<dbReference type="HAMAP" id="MF_00003">
    <property type="entry name" value="RbfA"/>
    <property type="match status" value="1"/>
</dbReference>
<comment type="caution">
    <text evidence="3">The sequence shown here is derived from an EMBL/GenBank/DDBJ whole genome shotgun (WGS) entry which is preliminary data.</text>
</comment>
<dbReference type="GO" id="GO:0030490">
    <property type="term" value="P:maturation of SSU-rRNA"/>
    <property type="evidence" value="ECO:0007669"/>
    <property type="project" value="UniProtKB-UniRule"/>
</dbReference>
<comment type="function">
    <text evidence="2">One of several proteins that assist in the late maturation steps of the functional core of the 30S ribosomal subunit. Associates with free 30S ribosomal subunits (but not with 30S subunits that are part of 70S ribosomes or polysomes). Required for efficient processing of 16S rRNA. May interact with the 5'-terminal helix region of 16S rRNA.</text>
</comment>
<dbReference type="InterPro" id="IPR000238">
    <property type="entry name" value="RbfA"/>
</dbReference>
<comment type="subcellular location">
    <subcellularLocation>
        <location evidence="2">Cytoplasm</location>
    </subcellularLocation>
</comment>
<dbReference type="Pfam" id="PF02033">
    <property type="entry name" value="RBFA"/>
    <property type="match status" value="1"/>
</dbReference>
<dbReference type="Proteomes" id="UP001197378">
    <property type="component" value="Unassembled WGS sequence"/>
</dbReference>
<organism evidence="3 4">
    <name type="scientific">Igneacidithiobacillus copahuensis</name>
    <dbReference type="NCBI Taxonomy" id="2724909"/>
    <lineage>
        <taxon>Bacteria</taxon>
        <taxon>Pseudomonadati</taxon>
        <taxon>Pseudomonadota</taxon>
        <taxon>Acidithiobacillia</taxon>
        <taxon>Acidithiobacillales</taxon>
        <taxon>Acidithiobacillaceae</taxon>
        <taxon>Igneacidithiobacillus</taxon>
    </lineage>
</organism>
<dbReference type="Gene3D" id="3.30.300.20">
    <property type="match status" value="1"/>
</dbReference>
<dbReference type="InterPro" id="IPR023799">
    <property type="entry name" value="RbfA_dom_sf"/>
</dbReference>
<sequence>MSTPHQRSYPRSDRIAQLLQTEIAALLPRLHGLAGVGLLPSITEIHLAPDLRQATVMFSLMDGPGRADLVRERLQEEAGEIRQILGKKLHLRRIPPLHFAYDVRFDRDAEMAELLAHLPPAPEDEA</sequence>
<evidence type="ECO:0000256" key="1">
    <source>
        <dbReference type="ARBA" id="ARBA00022517"/>
    </source>
</evidence>
<keyword evidence="1 2" id="KW-0690">Ribosome biogenesis</keyword>
<proteinExistence type="inferred from homology"/>
<dbReference type="PANTHER" id="PTHR33515:SF1">
    <property type="entry name" value="RIBOSOME-BINDING FACTOR A, CHLOROPLASTIC-RELATED"/>
    <property type="match status" value="1"/>
</dbReference>
<dbReference type="InterPro" id="IPR020053">
    <property type="entry name" value="Ribosome-bd_factorA_CS"/>
</dbReference>
<dbReference type="PANTHER" id="PTHR33515">
    <property type="entry name" value="RIBOSOME-BINDING FACTOR A, CHLOROPLASTIC-RELATED"/>
    <property type="match status" value="1"/>
</dbReference>
<dbReference type="AlphaFoldDB" id="A0AAE2YM83"/>
<dbReference type="GO" id="GO:0043024">
    <property type="term" value="F:ribosomal small subunit binding"/>
    <property type="evidence" value="ECO:0007669"/>
    <property type="project" value="TreeGrafter"/>
</dbReference>
<gene>
    <name evidence="2" type="primary">rbfA</name>
    <name evidence="3" type="ORF">HFQ13_00100</name>
</gene>
<protein>
    <recommendedName>
        <fullName evidence="2">Ribosome-binding factor A</fullName>
    </recommendedName>
</protein>
<evidence type="ECO:0000313" key="4">
    <source>
        <dbReference type="Proteomes" id="UP001197378"/>
    </source>
</evidence>
<comment type="similarity">
    <text evidence="2">Belongs to the RbfA family.</text>
</comment>
<dbReference type="GO" id="GO:0005829">
    <property type="term" value="C:cytosol"/>
    <property type="evidence" value="ECO:0007669"/>
    <property type="project" value="TreeGrafter"/>
</dbReference>
<evidence type="ECO:0000256" key="2">
    <source>
        <dbReference type="HAMAP-Rule" id="MF_00003"/>
    </source>
</evidence>
<reference evidence="3" key="1">
    <citation type="journal article" date="2021" name="ISME J.">
        <title>Genomic evolution of the class Acidithiobacillia: deep-branching Proteobacteria living in extreme acidic conditions.</title>
        <authorList>
            <person name="Moya-Beltran A."/>
            <person name="Beard S."/>
            <person name="Rojas-Villalobos C."/>
            <person name="Issotta F."/>
            <person name="Gallardo Y."/>
            <person name="Ulloa R."/>
            <person name="Giaveno A."/>
            <person name="Degli Esposti M."/>
            <person name="Johnson D.B."/>
            <person name="Quatrini R."/>
        </authorList>
    </citation>
    <scope>NUCLEOTIDE SEQUENCE</scope>
    <source>
        <strain evidence="3">VAN18-1</strain>
    </source>
</reference>
<accession>A0AAE2YM83</accession>
<keyword evidence="4" id="KW-1185">Reference proteome</keyword>
<dbReference type="SUPFAM" id="SSF89919">
    <property type="entry name" value="Ribosome-binding factor A, RbfA"/>
    <property type="match status" value="1"/>
</dbReference>
<dbReference type="PROSITE" id="PS01319">
    <property type="entry name" value="RBFA"/>
    <property type="match status" value="1"/>
</dbReference>